<gene>
    <name evidence="10" type="ORF">FJU11_14565</name>
</gene>
<dbReference type="PANTHER" id="PTHR43102">
    <property type="entry name" value="SLR1143 PROTEIN"/>
    <property type="match status" value="1"/>
</dbReference>
<dbReference type="InterPro" id="IPR003018">
    <property type="entry name" value="GAF"/>
</dbReference>
<evidence type="ECO:0000313" key="10">
    <source>
        <dbReference type="EMBL" id="TPW26543.1"/>
    </source>
</evidence>
<keyword evidence="6" id="KW-0418">Kinase</keyword>
<feature type="domain" description="Signal transduction histidine kinase HWE region" evidence="9">
    <location>
        <begin position="494"/>
        <end position="573"/>
    </location>
</feature>
<dbReference type="GO" id="GO:0004673">
    <property type="term" value="F:protein histidine kinase activity"/>
    <property type="evidence" value="ECO:0007669"/>
    <property type="project" value="UniProtKB-EC"/>
</dbReference>
<evidence type="ECO:0000259" key="9">
    <source>
        <dbReference type="SMART" id="SM00911"/>
    </source>
</evidence>
<organism evidence="10 11">
    <name type="scientific">Pararhizobium mangrovi</name>
    <dbReference type="NCBI Taxonomy" id="2590452"/>
    <lineage>
        <taxon>Bacteria</taxon>
        <taxon>Pseudomonadati</taxon>
        <taxon>Pseudomonadota</taxon>
        <taxon>Alphaproteobacteria</taxon>
        <taxon>Hyphomicrobiales</taxon>
        <taxon>Rhizobiaceae</taxon>
        <taxon>Rhizobium/Agrobacterium group</taxon>
        <taxon>Pararhizobium</taxon>
    </lineage>
</organism>
<evidence type="ECO:0000256" key="5">
    <source>
        <dbReference type="ARBA" id="ARBA00022741"/>
    </source>
</evidence>
<dbReference type="AlphaFoldDB" id="A0A506TWU2"/>
<dbReference type="EC" id="2.7.13.3" evidence="2"/>
<dbReference type="SMART" id="SM00065">
    <property type="entry name" value="GAF"/>
    <property type="match status" value="2"/>
</dbReference>
<dbReference type="Pfam" id="PF07536">
    <property type="entry name" value="HWE_HK"/>
    <property type="match status" value="1"/>
</dbReference>
<dbReference type="SUPFAM" id="SSF55781">
    <property type="entry name" value="GAF domain-like"/>
    <property type="match status" value="2"/>
</dbReference>
<feature type="domain" description="GAF" evidence="8">
    <location>
        <begin position="38"/>
        <end position="182"/>
    </location>
</feature>
<keyword evidence="7" id="KW-0067">ATP-binding</keyword>
<evidence type="ECO:0000256" key="2">
    <source>
        <dbReference type="ARBA" id="ARBA00012438"/>
    </source>
</evidence>
<dbReference type="InterPro" id="IPR011102">
    <property type="entry name" value="Sig_transdc_His_kinase_HWE"/>
</dbReference>
<keyword evidence="3" id="KW-0597">Phosphoprotein</keyword>
<dbReference type="InterPro" id="IPR029016">
    <property type="entry name" value="GAF-like_dom_sf"/>
</dbReference>
<evidence type="ECO:0000259" key="8">
    <source>
        <dbReference type="SMART" id="SM00065"/>
    </source>
</evidence>
<keyword evidence="11" id="KW-1185">Reference proteome</keyword>
<dbReference type="InterPro" id="IPR013656">
    <property type="entry name" value="PAS_4"/>
</dbReference>
<keyword evidence="4" id="KW-0808">Transferase</keyword>
<name>A0A506TWU2_9HYPH</name>
<dbReference type="SUPFAM" id="SSF55785">
    <property type="entry name" value="PYP-like sensor domain (PAS domain)"/>
    <property type="match status" value="1"/>
</dbReference>
<dbReference type="GO" id="GO:0005524">
    <property type="term" value="F:ATP binding"/>
    <property type="evidence" value="ECO:0007669"/>
    <property type="project" value="UniProtKB-KW"/>
</dbReference>
<evidence type="ECO:0000256" key="6">
    <source>
        <dbReference type="ARBA" id="ARBA00022777"/>
    </source>
</evidence>
<evidence type="ECO:0000256" key="1">
    <source>
        <dbReference type="ARBA" id="ARBA00000085"/>
    </source>
</evidence>
<evidence type="ECO:0000256" key="3">
    <source>
        <dbReference type="ARBA" id="ARBA00022553"/>
    </source>
</evidence>
<dbReference type="SMART" id="SM00911">
    <property type="entry name" value="HWE_HK"/>
    <property type="match status" value="1"/>
</dbReference>
<dbReference type="PANTHER" id="PTHR43102:SF2">
    <property type="entry name" value="GAF DOMAIN-CONTAINING PROTEIN"/>
    <property type="match status" value="1"/>
</dbReference>
<comment type="caution">
    <text evidence="10">The sequence shown here is derived from an EMBL/GenBank/DDBJ whole genome shotgun (WGS) entry which is preliminary data.</text>
</comment>
<dbReference type="Gene3D" id="3.30.450.20">
    <property type="entry name" value="PAS domain"/>
    <property type="match status" value="1"/>
</dbReference>
<evidence type="ECO:0000256" key="4">
    <source>
        <dbReference type="ARBA" id="ARBA00022679"/>
    </source>
</evidence>
<dbReference type="Gene3D" id="3.30.450.40">
    <property type="match status" value="2"/>
</dbReference>
<protein>
    <recommendedName>
        <fullName evidence="2">histidine kinase</fullName>
        <ecNumber evidence="2">2.7.13.3</ecNumber>
    </recommendedName>
</protein>
<dbReference type="Proteomes" id="UP000320314">
    <property type="component" value="Unassembled WGS sequence"/>
</dbReference>
<feature type="domain" description="GAF" evidence="8">
    <location>
        <begin position="340"/>
        <end position="489"/>
    </location>
</feature>
<evidence type="ECO:0000256" key="7">
    <source>
        <dbReference type="ARBA" id="ARBA00022840"/>
    </source>
</evidence>
<dbReference type="RefSeq" id="WP_141167801.1">
    <property type="nucleotide sequence ID" value="NZ_VHLH01000029.1"/>
</dbReference>
<reference evidence="10 11" key="1">
    <citation type="submission" date="2019-06" db="EMBL/GenBank/DDBJ databases">
        <authorList>
            <person name="Li M."/>
        </authorList>
    </citation>
    <scope>NUCLEOTIDE SEQUENCE [LARGE SCALE GENOMIC DNA]</scope>
    <source>
        <strain evidence="10 11">BGMRC6574</strain>
    </source>
</reference>
<dbReference type="InterPro" id="IPR035965">
    <property type="entry name" value="PAS-like_dom_sf"/>
</dbReference>
<proteinExistence type="predicted"/>
<dbReference type="InterPro" id="IPR036890">
    <property type="entry name" value="HATPase_C_sf"/>
</dbReference>
<keyword evidence="5" id="KW-0547">Nucleotide-binding</keyword>
<comment type="catalytic activity">
    <reaction evidence="1">
        <text>ATP + protein L-histidine = ADP + protein N-phospho-L-histidine.</text>
        <dbReference type="EC" id="2.7.13.3"/>
    </reaction>
</comment>
<dbReference type="Gene3D" id="3.30.565.10">
    <property type="entry name" value="Histidine kinase-like ATPase, C-terminal domain"/>
    <property type="match status" value="1"/>
</dbReference>
<evidence type="ECO:0000313" key="11">
    <source>
        <dbReference type="Proteomes" id="UP000320314"/>
    </source>
</evidence>
<dbReference type="Pfam" id="PF08448">
    <property type="entry name" value="PAS_4"/>
    <property type="match status" value="1"/>
</dbReference>
<dbReference type="Pfam" id="PF01590">
    <property type="entry name" value="GAF"/>
    <property type="match status" value="2"/>
</dbReference>
<sequence>MSRSNAVLTPESQTITSLDCDTDTRLKAITQLGIVEASAEQAFDDLTQLAAQICDAPVALVSVVEKDRQWFKAKVGFTPSETPIDQSVCAHALGSREMLVIPDLMSDPRTMSNPIVTGEPHIRFYAGAPLVTEDGIAIGSLCVIDYKPRPAGLTQKQVSALSKLADQVMAQFALRRALADREDLVAGLSRAHGRAAEERRRLTSMFQAAPSFMALLRGPEHVFDMTNAAYQRMVGGRDVLGRSVREALPDAAEQGFADLLDKVYRTGEVYQVEAALFASQASPEGPVDERYLDFVYQPLEENGEVTGIFVEGYDVTDRVWQIRRQEALSELGERLRDSNEVAGIATIAAEILAGLLGATRAGFGSVDLQNETVFMHPNWCAPGAEPVEGTYRFRDYGSFIDDLVAGRPVLIEDIAVDERTRDSENALAELGIRVLCNLPILEDGKLVMVVFVHHDTARQLSNDDLAFIRQVGDRAQAAIARIQAEKLQKVLNQELSHRLKNTLAMVQAIAGQTLRSVTEKDAVEAFNSRIHALSTAHQILLQENWSAAPIRNVVSGVVKTLNQSDRFALDGPDVVLGARAALSMTLVLHELATNAIKYGALSVEAGSVSIEWCIDHAEEDTFALTWTEQGGPAATEPDGRGGFGSRLIKMGLLGTGSTSINYGTEGLQAEMRAPLSQMQQI</sequence>
<dbReference type="OrthoDB" id="341208at2"/>
<dbReference type="EMBL" id="VHLH01000029">
    <property type="protein sequence ID" value="TPW26543.1"/>
    <property type="molecule type" value="Genomic_DNA"/>
</dbReference>
<accession>A0A506TWU2</accession>